<dbReference type="InterPro" id="IPR008984">
    <property type="entry name" value="SMAD_FHA_dom_sf"/>
</dbReference>
<dbReference type="InterPro" id="IPR042287">
    <property type="entry name" value="FhaA_N_sf"/>
</dbReference>
<evidence type="ECO:0000256" key="1">
    <source>
        <dbReference type="ARBA" id="ARBA00022553"/>
    </source>
</evidence>
<feature type="compositionally biased region" description="Basic and acidic residues" evidence="2">
    <location>
        <begin position="249"/>
        <end position="266"/>
    </location>
</feature>
<feature type="compositionally biased region" description="Basic and acidic residues" evidence="2">
    <location>
        <begin position="139"/>
        <end position="157"/>
    </location>
</feature>
<keyword evidence="5" id="KW-1185">Reference proteome</keyword>
<evidence type="ECO:0000313" key="5">
    <source>
        <dbReference type="Proteomes" id="UP000008366"/>
    </source>
</evidence>
<keyword evidence="1" id="KW-0597">Phosphoprotein</keyword>
<dbReference type="AlphaFoldDB" id="K6WTF9"/>
<dbReference type="PROSITE" id="PS50006">
    <property type="entry name" value="FHA_DOMAIN"/>
    <property type="match status" value="1"/>
</dbReference>
<dbReference type="STRING" id="1184609.KILIM_019_00240"/>
<gene>
    <name evidence="4" type="ORF">KILIM_019_00240</name>
</gene>
<dbReference type="SUPFAM" id="SSF49879">
    <property type="entry name" value="SMAD/FHA domain"/>
    <property type="match status" value="1"/>
</dbReference>
<dbReference type="EMBL" id="BAHD01000019">
    <property type="protein sequence ID" value="GAB95372.1"/>
    <property type="molecule type" value="Genomic_DNA"/>
</dbReference>
<feature type="region of interest" description="Disordered" evidence="2">
    <location>
        <begin position="119"/>
        <end position="185"/>
    </location>
</feature>
<dbReference type="eggNOG" id="COG1716">
    <property type="taxonomic scope" value="Bacteria"/>
</dbReference>
<dbReference type="InterPro" id="IPR050923">
    <property type="entry name" value="Cell_Proc_Reg/RNA_Proc"/>
</dbReference>
<accession>K6WTF9</accession>
<evidence type="ECO:0000256" key="2">
    <source>
        <dbReference type="SAM" id="MobiDB-lite"/>
    </source>
</evidence>
<comment type="caution">
    <text evidence="4">The sequence shown here is derived from an EMBL/GenBank/DDBJ whole genome shotgun (WGS) entry which is preliminary data.</text>
</comment>
<feature type="region of interest" description="Disordered" evidence="2">
    <location>
        <begin position="208"/>
        <end position="355"/>
    </location>
</feature>
<dbReference type="PANTHER" id="PTHR23308">
    <property type="entry name" value="NUCLEAR INHIBITOR OF PROTEIN PHOSPHATASE-1"/>
    <property type="match status" value="1"/>
</dbReference>
<dbReference type="Pfam" id="PF00498">
    <property type="entry name" value="FHA"/>
    <property type="match status" value="1"/>
</dbReference>
<evidence type="ECO:0000259" key="3">
    <source>
        <dbReference type="PROSITE" id="PS50006"/>
    </source>
</evidence>
<name>K6WTF9_9MICO</name>
<evidence type="ECO:0000313" key="4">
    <source>
        <dbReference type="EMBL" id="GAB95372.1"/>
    </source>
</evidence>
<dbReference type="Gene3D" id="2.60.200.20">
    <property type="match status" value="1"/>
</dbReference>
<dbReference type="Pfam" id="PF12401">
    <property type="entry name" value="FhaA_N"/>
    <property type="match status" value="1"/>
</dbReference>
<sequence length="448" mass="49655">MLVGLFDRLEGKLDRVINGAFARAFRAEVQPVEIASAMRRAMDERAAVVGKGRTMVPNAFTIELDPSDYERLTMYEDVLVDELLAAVDEHVESQRYLTEGPLHVDFVQQDDLNTGVFRVRPRAQREVPAQPRHSSRAQRRFEEERRAKRAKQPTEPKHKPRNLPHPPEATAAAEGPAGLAGHAATAATGAAAGTAAAGRSGSYIARHESAEEHEAREAQRQRDRDAWGDDESEQTPGDERQGAPGARSRSPERPPMRIYGDERRDEGWDEPWQSEPAPESQGSAERGDRDPSRDSSPDSRRDSRTGDDRDEPYRRSESFQPVERPAAPAPRAPEPEPTVAQQAAPPLPDPAHRPWLELDGDTYPLLAAITILGRDSGADITLDDPGVSRRHAELRVTHDGPHLIVGLRDLGSTNGTYVNGERITSQRLNDGDRVTVGRVSFNVRTRRR</sequence>
<reference evidence="4 5" key="1">
    <citation type="submission" date="2012-08" db="EMBL/GenBank/DDBJ databases">
        <title>Whole genome shotgun sequence of Kineosphaera limosa NBRC 100340.</title>
        <authorList>
            <person name="Yoshida I."/>
            <person name="Isaki S."/>
            <person name="Hosoyama A."/>
            <person name="Tsuchikane K."/>
            <person name="Katsumata H."/>
            <person name="Ando Y."/>
            <person name="Ohji S."/>
            <person name="Hamada M."/>
            <person name="Tamura T."/>
            <person name="Yamazoe A."/>
            <person name="Yamazaki S."/>
            <person name="Fujita N."/>
        </authorList>
    </citation>
    <scope>NUCLEOTIDE SEQUENCE [LARGE SCALE GENOMIC DNA]</scope>
    <source>
        <strain evidence="4 5">NBRC 100340</strain>
    </source>
</reference>
<proteinExistence type="predicted"/>
<organism evidence="4 5">
    <name type="scientific">Kineosphaera limosa NBRC 100340</name>
    <dbReference type="NCBI Taxonomy" id="1184609"/>
    <lineage>
        <taxon>Bacteria</taxon>
        <taxon>Bacillati</taxon>
        <taxon>Actinomycetota</taxon>
        <taxon>Actinomycetes</taxon>
        <taxon>Micrococcales</taxon>
        <taxon>Dermatophilaceae</taxon>
        <taxon>Kineosphaera</taxon>
    </lineage>
</organism>
<dbReference type="CDD" id="cd00060">
    <property type="entry name" value="FHA"/>
    <property type="match status" value="1"/>
</dbReference>
<feature type="compositionally biased region" description="Basic and acidic residues" evidence="2">
    <location>
        <begin position="285"/>
        <end position="317"/>
    </location>
</feature>
<feature type="compositionally biased region" description="Basic and acidic residues" evidence="2">
    <location>
        <begin position="208"/>
        <end position="227"/>
    </location>
</feature>
<feature type="domain" description="FHA" evidence="3">
    <location>
        <begin position="370"/>
        <end position="423"/>
    </location>
</feature>
<dbReference type="Gene3D" id="3.30.2320.60">
    <property type="entry name" value="FhaA, phosphopeptide-binding domain (DUF3662)"/>
    <property type="match status" value="1"/>
</dbReference>
<feature type="compositionally biased region" description="Low complexity" evidence="2">
    <location>
        <begin position="168"/>
        <end position="185"/>
    </location>
</feature>
<dbReference type="SMART" id="SM00240">
    <property type="entry name" value="FHA"/>
    <property type="match status" value="1"/>
</dbReference>
<feature type="compositionally biased region" description="Pro residues" evidence="2">
    <location>
        <begin position="327"/>
        <end position="336"/>
    </location>
</feature>
<dbReference type="Proteomes" id="UP000008366">
    <property type="component" value="Unassembled WGS sequence"/>
</dbReference>
<dbReference type="InterPro" id="IPR000253">
    <property type="entry name" value="FHA_dom"/>
</dbReference>
<protein>
    <recommendedName>
        <fullName evidence="3">FHA domain-containing protein</fullName>
    </recommendedName>
</protein>
<dbReference type="InterPro" id="IPR022128">
    <property type="entry name" value="FhaA_N"/>
</dbReference>